<evidence type="ECO:0000313" key="2">
    <source>
        <dbReference type="EMBL" id="RYB95584.1"/>
    </source>
</evidence>
<keyword evidence="1" id="KW-1133">Transmembrane helix</keyword>
<keyword evidence="1" id="KW-0812">Transmembrane</keyword>
<keyword evidence="3" id="KW-1185">Reference proteome</keyword>
<accession>A0A4Q2S4Y4</accession>
<reference evidence="2 3" key="1">
    <citation type="submission" date="2019-01" db="EMBL/GenBank/DDBJ databases">
        <title>Novel species of Nocardioides.</title>
        <authorList>
            <person name="Liu Q."/>
            <person name="Xin Y.-H."/>
        </authorList>
    </citation>
    <scope>NUCLEOTIDE SEQUENCE [LARGE SCALE GENOMIC DNA]</scope>
    <source>
        <strain evidence="2 3">CGMCC 4.6882</strain>
    </source>
</reference>
<dbReference type="Proteomes" id="UP000294071">
    <property type="component" value="Unassembled WGS sequence"/>
</dbReference>
<sequence length="172" mass="17860">MSALRRIGLVSALFLVAGAAAGVLWEWLWDPTTGVTYQGQWYLEPAGPDQSFSSIALFVVIAVPLGIVLGVLSGIWRDQEVVTTVTVLVAAVGAGLLMYAVGHALGPPDPQVLAAAKPDYTTLPGDLVLTAPDADRVAWHSSALVALPAGAMAGLVATYLLGKQGLTRRSRG</sequence>
<dbReference type="AlphaFoldDB" id="A0A4Q2S4Y4"/>
<name>A0A4Q2S4Y4_9ACTN</name>
<dbReference type="OrthoDB" id="3788827at2"/>
<dbReference type="EMBL" id="SDWT01000001">
    <property type="protein sequence ID" value="RYB95584.1"/>
    <property type="molecule type" value="Genomic_DNA"/>
</dbReference>
<evidence type="ECO:0000313" key="3">
    <source>
        <dbReference type="Proteomes" id="UP000294071"/>
    </source>
</evidence>
<keyword evidence="1" id="KW-0472">Membrane</keyword>
<evidence type="ECO:0000256" key="1">
    <source>
        <dbReference type="SAM" id="Phobius"/>
    </source>
</evidence>
<proteinExistence type="predicted"/>
<protein>
    <recommendedName>
        <fullName evidence="4">DUF2567 domain-containing protein</fullName>
    </recommendedName>
</protein>
<evidence type="ECO:0008006" key="4">
    <source>
        <dbReference type="Google" id="ProtNLM"/>
    </source>
</evidence>
<organism evidence="2 3">
    <name type="scientific">Nocardioides oleivorans</name>
    <dbReference type="NCBI Taxonomy" id="273676"/>
    <lineage>
        <taxon>Bacteria</taxon>
        <taxon>Bacillati</taxon>
        <taxon>Actinomycetota</taxon>
        <taxon>Actinomycetes</taxon>
        <taxon>Propionibacteriales</taxon>
        <taxon>Nocardioidaceae</taxon>
        <taxon>Nocardioides</taxon>
    </lineage>
</organism>
<feature type="transmembrane region" description="Helical" evidence="1">
    <location>
        <begin position="81"/>
        <end position="101"/>
    </location>
</feature>
<dbReference type="RefSeq" id="WP_129400914.1">
    <property type="nucleotide sequence ID" value="NZ_SDWT01000001.1"/>
</dbReference>
<comment type="caution">
    <text evidence="2">The sequence shown here is derived from an EMBL/GenBank/DDBJ whole genome shotgun (WGS) entry which is preliminary data.</text>
</comment>
<feature type="transmembrane region" description="Helical" evidence="1">
    <location>
        <begin position="52"/>
        <end position="74"/>
    </location>
</feature>
<gene>
    <name evidence="2" type="ORF">EUA93_15305</name>
</gene>
<feature type="transmembrane region" description="Helical" evidence="1">
    <location>
        <begin position="137"/>
        <end position="161"/>
    </location>
</feature>